<dbReference type="InterPro" id="IPR003663">
    <property type="entry name" value="Sugar/inositol_transpt"/>
</dbReference>
<dbReference type="AlphaFoldDB" id="A0A9P5HA28"/>
<dbReference type="Pfam" id="PF00083">
    <property type="entry name" value="Sugar_tr"/>
    <property type="match status" value="1"/>
</dbReference>
<dbReference type="GO" id="GO:0005351">
    <property type="term" value="F:carbohydrate:proton symporter activity"/>
    <property type="evidence" value="ECO:0007669"/>
    <property type="project" value="TreeGrafter"/>
</dbReference>
<evidence type="ECO:0000256" key="1">
    <source>
        <dbReference type="ARBA" id="ARBA00004141"/>
    </source>
</evidence>
<dbReference type="Gene3D" id="1.20.1250.20">
    <property type="entry name" value="MFS general substrate transporter like domains"/>
    <property type="match status" value="1"/>
</dbReference>
<proteinExistence type="inferred from homology"/>
<feature type="transmembrane region" description="Helical" evidence="8">
    <location>
        <begin position="478"/>
        <end position="500"/>
    </location>
</feature>
<evidence type="ECO:0000256" key="8">
    <source>
        <dbReference type="SAM" id="Phobius"/>
    </source>
</evidence>
<feature type="transmembrane region" description="Helical" evidence="8">
    <location>
        <begin position="444"/>
        <end position="466"/>
    </location>
</feature>
<keyword evidence="6 8" id="KW-0472">Membrane</keyword>
<dbReference type="InterPro" id="IPR036259">
    <property type="entry name" value="MFS_trans_sf"/>
</dbReference>
<dbReference type="InterPro" id="IPR020846">
    <property type="entry name" value="MFS_dom"/>
</dbReference>
<dbReference type="InterPro" id="IPR005829">
    <property type="entry name" value="Sugar_transporter_CS"/>
</dbReference>
<evidence type="ECO:0000256" key="2">
    <source>
        <dbReference type="ARBA" id="ARBA00010992"/>
    </source>
</evidence>
<dbReference type="Proteomes" id="UP000722485">
    <property type="component" value="Unassembled WGS sequence"/>
</dbReference>
<gene>
    <name evidence="10" type="ORF">G7Z17_g6512</name>
</gene>
<evidence type="ECO:0000313" key="10">
    <source>
        <dbReference type="EMBL" id="KAF7549234.1"/>
    </source>
</evidence>
<dbReference type="InterPro" id="IPR050360">
    <property type="entry name" value="MFS_Sugar_Transporters"/>
</dbReference>
<feature type="transmembrane region" description="Helical" evidence="8">
    <location>
        <begin position="171"/>
        <end position="189"/>
    </location>
</feature>
<evidence type="ECO:0000256" key="4">
    <source>
        <dbReference type="ARBA" id="ARBA00022692"/>
    </source>
</evidence>
<reference evidence="10" key="1">
    <citation type="submission" date="2020-03" db="EMBL/GenBank/DDBJ databases">
        <title>Draft Genome Sequence of Cylindrodendrum hubeiense.</title>
        <authorList>
            <person name="Buettner E."/>
            <person name="Kellner H."/>
        </authorList>
    </citation>
    <scope>NUCLEOTIDE SEQUENCE</scope>
    <source>
        <strain evidence="10">IHI 201604</strain>
    </source>
</reference>
<comment type="caution">
    <text evidence="10">The sequence shown here is derived from an EMBL/GenBank/DDBJ whole genome shotgun (WGS) entry which is preliminary data.</text>
</comment>
<dbReference type="FunFam" id="1.20.1250.20:FF:000078">
    <property type="entry name" value="MFS maltose transporter, putative"/>
    <property type="match status" value="1"/>
</dbReference>
<keyword evidence="3 7" id="KW-0813">Transport</keyword>
<comment type="similarity">
    <text evidence="2 7">Belongs to the major facilitator superfamily. Sugar transporter (TC 2.A.1.1) family.</text>
</comment>
<protein>
    <recommendedName>
        <fullName evidence="9">Major facilitator superfamily (MFS) profile domain-containing protein</fullName>
    </recommendedName>
</protein>
<evidence type="ECO:0000256" key="6">
    <source>
        <dbReference type="ARBA" id="ARBA00023136"/>
    </source>
</evidence>
<dbReference type="SUPFAM" id="SSF103473">
    <property type="entry name" value="MFS general substrate transporter"/>
    <property type="match status" value="1"/>
</dbReference>
<dbReference type="GO" id="GO:0016020">
    <property type="term" value="C:membrane"/>
    <property type="evidence" value="ECO:0007669"/>
    <property type="project" value="UniProtKB-SubCell"/>
</dbReference>
<feature type="transmembrane region" description="Helical" evidence="8">
    <location>
        <begin position="349"/>
        <end position="371"/>
    </location>
</feature>
<feature type="transmembrane region" description="Helical" evidence="8">
    <location>
        <begin position="195"/>
        <end position="218"/>
    </location>
</feature>
<keyword evidence="11" id="KW-1185">Reference proteome</keyword>
<dbReference type="EMBL" id="JAANBB010000127">
    <property type="protein sequence ID" value="KAF7549234.1"/>
    <property type="molecule type" value="Genomic_DNA"/>
</dbReference>
<keyword evidence="5 8" id="KW-1133">Transmembrane helix</keyword>
<feature type="transmembrane region" description="Helical" evidence="8">
    <location>
        <begin position="230"/>
        <end position="249"/>
    </location>
</feature>
<dbReference type="PROSITE" id="PS00217">
    <property type="entry name" value="SUGAR_TRANSPORT_2"/>
    <property type="match status" value="1"/>
</dbReference>
<dbReference type="PANTHER" id="PTHR48022">
    <property type="entry name" value="PLASTIDIC GLUCOSE TRANSPORTER 4"/>
    <property type="match status" value="1"/>
</dbReference>
<sequence length="566" mass="61884">MGVRARPDSNASAQPTPWGKVLNRLAETVLTQHLLSTRVNPSLIAMSDMKKDSETGVDVDVGKPEHMEQVAITAAAEDHQEGVIQSIRKHPLAFLWCVYAIYVLMLSSFDNQASGIVLGIPQFRKDFGTAFAGDYVLPAKWQSAYSGGPVASAVVGSLGSGFVTDRFGRKWTYFLCYVIIFAAITVEVISTTNAIFFVGKFIAGFAVGGFITVSMTYIGEVAPLALRGTLTAAAAIAFTIGPFIVSLVVKGTGAGTTRWAYRSIFVSQYAVSGLGILVLPFMPESPWWLVDHGKTEKAVRALERLGYTGQETEKRLAVISQTLEEVRKETDGASFFECFRKSNLRRTMISVAPMSIQALCGVFFVAAYSTYYQQLAGFSTDMSFILGIIQQILSMLGNITSWFLIDRVGRRPLTIWGMVILTVLLCVTGGLAVVGTVAATKGTVALLLVYCYFYNVTIGATAYTLLTEVATSRLRAKTASISLALQNSLFTMWAFVIPFLFNPDQANLGAKVAFIFGALAILSTVYLWFCQPETAGRSYEELDELFMKKVPAREFKTFVTDTEQRQ</sequence>
<evidence type="ECO:0000313" key="11">
    <source>
        <dbReference type="Proteomes" id="UP000722485"/>
    </source>
</evidence>
<dbReference type="NCBIfam" id="TIGR00879">
    <property type="entry name" value="SP"/>
    <property type="match status" value="1"/>
</dbReference>
<evidence type="ECO:0000256" key="3">
    <source>
        <dbReference type="ARBA" id="ARBA00022448"/>
    </source>
</evidence>
<feature type="transmembrane region" description="Helical" evidence="8">
    <location>
        <begin position="92"/>
        <end position="109"/>
    </location>
</feature>
<dbReference type="InterPro" id="IPR005828">
    <property type="entry name" value="MFS_sugar_transport-like"/>
</dbReference>
<feature type="domain" description="Major facilitator superfamily (MFS) profile" evidence="9">
    <location>
        <begin position="96"/>
        <end position="535"/>
    </location>
</feature>
<feature type="transmembrane region" description="Helical" evidence="8">
    <location>
        <begin position="383"/>
        <end position="404"/>
    </location>
</feature>
<dbReference type="PROSITE" id="PS50850">
    <property type="entry name" value="MFS"/>
    <property type="match status" value="1"/>
</dbReference>
<dbReference type="PANTHER" id="PTHR48022:SF22">
    <property type="entry name" value="MAJOR FACILITATOR SUPERFAMILY (MFS) PROFILE DOMAIN-CONTAINING PROTEIN"/>
    <property type="match status" value="1"/>
</dbReference>
<evidence type="ECO:0000256" key="5">
    <source>
        <dbReference type="ARBA" id="ARBA00022989"/>
    </source>
</evidence>
<feature type="transmembrane region" description="Helical" evidence="8">
    <location>
        <begin position="416"/>
        <end position="438"/>
    </location>
</feature>
<evidence type="ECO:0000256" key="7">
    <source>
        <dbReference type="RuleBase" id="RU003346"/>
    </source>
</evidence>
<accession>A0A9P5HA28</accession>
<keyword evidence="4 8" id="KW-0812">Transmembrane</keyword>
<comment type="subcellular location">
    <subcellularLocation>
        <location evidence="1">Membrane</location>
        <topology evidence="1">Multi-pass membrane protein</topology>
    </subcellularLocation>
</comment>
<name>A0A9P5HA28_9HYPO</name>
<feature type="transmembrane region" description="Helical" evidence="8">
    <location>
        <begin position="512"/>
        <end position="529"/>
    </location>
</feature>
<organism evidence="10 11">
    <name type="scientific">Cylindrodendrum hubeiense</name>
    <dbReference type="NCBI Taxonomy" id="595255"/>
    <lineage>
        <taxon>Eukaryota</taxon>
        <taxon>Fungi</taxon>
        <taxon>Dikarya</taxon>
        <taxon>Ascomycota</taxon>
        <taxon>Pezizomycotina</taxon>
        <taxon>Sordariomycetes</taxon>
        <taxon>Hypocreomycetidae</taxon>
        <taxon>Hypocreales</taxon>
        <taxon>Nectriaceae</taxon>
        <taxon>Cylindrodendrum</taxon>
    </lineage>
</organism>
<dbReference type="OrthoDB" id="6612291at2759"/>
<evidence type="ECO:0000259" key="9">
    <source>
        <dbReference type="PROSITE" id="PS50850"/>
    </source>
</evidence>